<gene>
    <name evidence="3" type="ORF">H9900_01950</name>
</gene>
<evidence type="ECO:0008006" key="5">
    <source>
        <dbReference type="Google" id="ProtNLM"/>
    </source>
</evidence>
<feature type="transmembrane region" description="Helical" evidence="2">
    <location>
        <begin position="287"/>
        <end position="311"/>
    </location>
</feature>
<dbReference type="SUPFAM" id="SSF81606">
    <property type="entry name" value="PP2C-like"/>
    <property type="match status" value="1"/>
</dbReference>
<keyword evidence="2" id="KW-0812">Transmembrane</keyword>
<keyword evidence="2" id="KW-0472">Membrane</keyword>
<dbReference type="Gene3D" id="3.60.40.10">
    <property type="entry name" value="PPM-type phosphatase domain"/>
    <property type="match status" value="1"/>
</dbReference>
<reference evidence="3" key="2">
    <citation type="submission" date="2021-04" db="EMBL/GenBank/DDBJ databases">
        <authorList>
            <person name="Gilroy R."/>
        </authorList>
    </citation>
    <scope>NUCLEOTIDE SEQUENCE</scope>
    <source>
        <strain evidence="3">5790</strain>
    </source>
</reference>
<organism evidence="3 4">
    <name type="scientific">Candidatus Monoglobus merdigallinarum</name>
    <dbReference type="NCBI Taxonomy" id="2838698"/>
    <lineage>
        <taxon>Bacteria</taxon>
        <taxon>Bacillati</taxon>
        <taxon>Bacillota</taxon>
        <taxon>Clostridia</taxon>
        <taxon>Monoglobales</taxon>
        <taxon>Monoglobaceae</taxon>
        <taxon>Monoglobus</taxon>
    </lineage>
</organism>
<protein>
    <recommendedName>
        <fullName evidence="5">PPM-type phosphatase domain-containing protein</fullName>
    </recommendedName>
</protein>
<name>A0A9D1PPF9_9FIRM</name>
<dbReference type="EMBL" id="DXIJ01000038">
    <property type="protein sequence ID" value="HIV85554.1"/>
    <property type="molecule type" value="Genomic_DNA"/>
</dbReference>
<keyword evidence="2" id="KW-1133">Transmembrane helix</keyword>
<dbReference type="Proteomes" id="UP000824162">
    <property type="component" value="Unassembled WGS sequence"/>
</dbReference>
<dbReference type="InterPro" id="IPR036457">
    <property type="entry name" value="PPM-type-like_dom_sf"/>
</dbReference>
<comment type="caution">
    <text evidence="3">The sequence shown here is derived from an EMBL/GenBank/DDBJ whole genome shotgun (WGS) entry which is preliminary data.</text>
</comment>
<feature type="compositionally biased region" description="Low complexity" evidence="1">
    <location>
        <begin position="487"/>
        <end position="506"/>
    </location>
</feature>
<feature type="compositionally biased region" description="Low complexity" evidence="1">
    <location>
        <begin position="450"/>
        <end position="480"/>
    </location>
</feature>
<feature type="compositionally biased region" description="Low complexity" evidence="1">
    <location>
        <begin position="514"/>
        <end position="556"/>
    </location>
</feature>
<evidence type="ECO:0000256" key="2">
    <source>
        <dbReference type="SAM" id="Phobius"/>
    </source>
</evidence>
<evidence type="ECO:0000256" key="1">
    <source>
        <dbReference type="SAM" id="MobiDB-lite"/>
    </source>
</evidence>
<proteinExistence type="predicted"/>
<feature type="region of interest" description="Disordered" evidence="1">
    <location>
        <begin position="450"/>
        <end position="565"/>
    </location>
</feature>
<reference evidence="3" key="1">
    <citation type="journal article" date="2021" name="PeerJ">
        <title>Extensive microbial diversity within the chicken gut microbiome revealed by metagenomics and culture.</title>
        <authorList>
            <person name="Gilroy R."/>
            <person name="Ravi A."/>
            <person name="Getino M."/>
            <person name="Pursley I."/>
            <person name="Horton D.L."/>
            <person name="Alikhan N.F."/>
            <person name="Baker D."/>
            <person name="Gharbi K."/>
            <person name="Hall N."/>
            <person name="Watson M."/>
            <person name="Adriaenssens E.M."/>
            <person name="Foster-Nyarko E."/>
            <person name="Jarju S."/>
            <person name="Secka A."/>
            <person name="Antonio M."/>
            <person name="Oren A."/>
            <person name="Chaudhuri R.R."/>
            <person name="La Ragione R."/>
            <person name="Hildebrand F."/>
            <person name="Pallen M.J."/>
        </authorList>
    </citation>
    <scope>NUCLEOTIDE SEQUENCE</scope>
    <source>
        <strain evidence="3">5790</strain>
    </source>
</reference>
<sequence length="565" mass="58652">MAYNSNNREDSAVQNSDLSVNAGFDSILDAYGKYQSFSSSAEIMIEKGIGNLNFNVYGISDSGFSQGLNSDNIYLNGVYMKNFQYSHYSKGINTASNNALFAVCSCRDRDDESGKRFLSELDKQRRDICAGGYSRANNVINWLTASRGIVSSPNMEFCSLFLDEDGVSVYSLGGARVYAVRGGKLEEVTNSDEYKNTFVGQDGAVSAGKSFPIKKSGEKYLLCSSVVSDSLAQDTMQSILESSEPKKAANDIVDKVNAMNGGKNVNASCIIVEVDAKAVRPVRSKKFIAAVSSLTAAAVVLALLLLGAIWYSGRDSQVIDDSGTTIAEVQTDAVLSSVSEKVKTNWDELVKFDELYTSGTYEPIKDSDYSQAYTDYVNTLQSSITTVTDYKNRTERLENIAFSSDKEEEVNALEAEVTANLEPIMTALLEKRIAADTALRQKEADDAAAAAAAASRAQSSRSSGSSSADSSSGTGSNSGSSSGGSGSRSSGSSSSSGSSGSRSSGGSSSGGGRSSSRSSSGGSSSGGSRSSGGSSSGGSMSASGGSSGGSMSASSGSSGGSMVVD</sequence>
<evidence type="ECO:0000313" key="4">
    <source>
        <dbReference type="Proteomes" id="UP000824162"/>
    </source>
</evidence>
<evidence type="ECO:0000313" key="3">
    <source>
        <dbReference type="EMBL" id="HIV85554.1"/>
    </source>
</evidence>
<dbReference type="AlphaFoldDB" id="A0A9D1PPF9"/>
<accession>A0A9D1PPF9</accession>